<feature type="region of interest" description="Disordered" evidence="1">
    <location>
        <begin position="176"/>
        <end position="231"/>
    </location>
</feature>
<evidence type="ECO:0000256" key="2">
    <source>
        <dbReference type="SAM" id="Phobius"/>
    </source>
</evidence>
<organism evidence="3 4">
    <name type="scientific">Stackebrandtia albiflava</name>
    <dbReference type="NCBI Taxonomy" id="406432"/>
    <lineage>
        <taxon>Bacteria</taxon>
        <taxon>Bacillati</taxon>
        <taxon>Actinomycetota</taxon>
        <taxon>Actinomycetes</taxon>
        <taxon>Glycomycetales</taxon>
        <taxon>Glycomycetaceae</taxon>
        <taxon>Stackebrandtia</taxon>
    </lineage>
</organism>
<keyword evidence="2" id="KW-1133">Transmembrane helix</keyword>
<proteinExistence type="predicted"/>
<keyword evidence="4" id="KW-1185">Reference proteome</keyword>
<protein>
    <submittedName>
        <fullName evidence="3">Uncharacterized protein</fullName>
    </submittedName>
</protein>
<dbReference type="InterPro" id="IPR036259">
    <property type="entry name" value="MFS_trans_sf"/>
</dbReference>
<comment type="caution">
    <text evidence="3">The sequence shown here is derived from an EMBL/GenBank/DDBJ whole genome shotgun (WGS) entry which is preliminary data.</text>
</comment>
<dbReference type="SUPFAM" id="SSF103473">
    <property type="entry name" value="MFS general substrate transporter"/>
    <property type="match status" value="1"/>
</dbReference>
<dbReference type="OrthoDB" id="9974606at2"/>
<sequence>MSHPPPQPGPPAYPPPPPSGGGTLGDLGLVPRPDVPPKVTRLVQALWAAGAAGLFYTLSCLLAVVAVPWYLRGGGLVASAVFSLLLSAAVIGTAIPLFKGGFARMGLPDRRLVVFIVLGVAGLATVTTALLTSGPAWFVLLALLGLLLEAAAIGFALYGLFQPEVVFWLNAQPGAPAPAPPHQAPPGGYHTGPPPQPGQQHPGAAAPEPELPPQWQDPHSPYGPGEPPARP</sequence>
<evidence type="ECO:0000313" key="4">
    <source>
        <dbReference type="Proteomes" id="UP000321617"/>
    </source>
</evidence>
<keyword evidence="2" id="KW-0812">Transmembrane</keyword>
<reference evidence="3 4" key="1">
    <citation type="journal article" date="2013" name="Stand. Genomic Sci.">
        <title>Genomic Encyclopedia of Type Strains, Phase I: The one thousand microbial genomes (KMG-I) project.</title>
        <authorList>
            <person name="Kyrpides N.C."/>
            <person name="Woyke T."/>
            <person name="Eisen J.A."/>
            <person name="Garrity G."/>
            <person name="Lilburn T.G."/>
            <person name="Beck B.J."/>
            <person name="Whitman W.B."/>
            <person name="Hugenholtz P."/>
            <person name="Klenk H.P."/>
        </authorList>
    </citation>
    <scope>NUCLEOTIDE SEQUENCE [LARGE SCALE GENOMIC DNA]</scope>
    <source>
        <strain evidence="3 4">DSM 45044</strain>
    </source>
</reference>
<evidence type="ECO:0000313" key="3">
    <source>
        <dbReference type="EMBL" id="TWJ12887.1"/>
    </source>
</evidence>
<feature type="region of interest" description="Disordered" evidence="1">
    <location>
        <begin position="1"/>
        <end position="25"/>
    </location>
</feature>
<feature type="transmembrane region" description="Helical" evidence="2">
    <location>
        <begin position="137"/>
        <end position="161"/>
    </location>
</feature>
<feature type="compositionally biased region" description="Pro residues" evidence="1">
    <location>
        <begin position="1"/>
        <end position="19"/>
    </location>
</feature>
<keyword evidence="2" id="KW-0472">Membrane</keyword>
<dbReference type="AlphaFoldDB" id="A0A562V4Z8"/>
<name>A0A562V4Z8_9ACTN</name>
<feature type="transmembrane region" description="Helical" evidence="2">
    <location>
        <begin position="46"/>
        <end position="71"/>
    </location>
</feature>
<evidence type="ECO:0000256" key="1">
    <source>
        <dbReference type="SAM" id="MobiDB-lite"/>
    </source>
</evidence>
<dbReference type="EMBL" id="VLLL01000006">
    <property type="protein sequence ID" value="TWJ12887.1"/>
    <property type="molecule type" value="Genomic_DNA"/>
</dbReference>
<dbReference type="RefSeq" id="WP_147140344.1">
    <property type="nucleotide sequence ID" value="NZ_BAABIJ010000002.1"/>
</dbReference>
<feature type="transmembrane region" description="Helical" evidence="2">
    <location>
        <begin position="77"/>
        <end position="100"/>
    </location>
</feature>
<gene>
    <name evidence="3" type="ORF">LX16_3654</name>
</gene>
<feature type="compositionally biased region" description="Low complexity" evidence="1">
    <location>
        <begin position="198"/>
        <end position="208"/>
    </location>
</feature>
<feature type="transmembrane region" description="Helical" evidence="2">
    <location>
        <begin position="112"/>
        <end position="131"/>
    </location>
</feature>
<accession>A0A562V4Z8</accession>
<dbReference type="Proteomes" id="UP000321617">
    <property type="component" value="Unassembled WGS sequence"/>
</dbReference>